<dbReference type="Proteomes" id="UP000600918">
    <property type="component" value="Unassembled WGS sequence"/>
</dbReference>
<keyword evidence="3" id="KW-1185">Reference proteome</keyword>
<feature type="region of interest" description="Disordered" evidence="1">
    <location>
        <begin position="76"/>
        <end position="99"/>
    </location>
</feature>
<gene>
    <name evidence="2" type="ORF">H0235_007715</name>
</gene>
<dbReference type="AlphaFoldDB" id="A0A834UA32"/>
<organism evidence="2 3">
    <name type="scientific">Vespula pensylvanica</name>
    <name type="common">Western yellow jacket</name>
    <name type="synonym">Wasp</name>
    <dbReference type="NCBI Taxonomy" id="30213"/>
    <lineage>
        <taxon>Eukaryota</taxon>
        <taxon>Metazoa</taxon>
        <taxon>Ecdysozoa</taxon>
        <taxon>Arthropoda</taxon>
        <taxon>Hexapoda</taxon>
        <taxon>Insecta</taxon>
        <taxon>Pterygota</taxon>
        <taxon>Neoptera</taxon>
        <taxon>Endopterygota</taxon>
        <taxon>Hymenoptera</taxon>
        <taxon>Apocrita</taxon>
        <taxon>Aculeata</taxon>
        <taxon>Vespoidea</taxon>
        <taxon>Vespidae</taxon>
        <taxon>Vespinae</taxon>
        <taxon>Vespula</taxon>
    </lineage>
</organism>
<dbReference type="EMBL" id="JACSDY010000006">
    <property type="protein sequence ID" value="KAF7425277.1"/>
    <property type="molecule type" value="Genomic_DNA"/>
</dbReference>
<proteinExistence type="predicted"/>
<comment type="caution">
    <text evidence="2">The sequence shown here is derived from an EMBL/GenBank/DDBJ whole genome shotgun (WGS) entry which is preliminary data.</text>
</comment>
<evidence type="ECO:0000313" key="2">
    <source>
        <dbReference type="EMBL" id="KAF7425277.1"/>
    </source>
</evidence>
<evidence type="ECO:0000313" key="3">
    <source>
        <dbReference type="Proteomes" id="UP000600918"/>
    </source>
</evidence>
<sequence length="99" mass="10665">MQTRNTANVSPPGSSSRKGKRKGSRDSKVDVDVDVGVGVGVGVGIGIGIVDDEGKEERVEMNRDWLLCLRPSKLGPPRVGVQHRRRGGISRSIASDWTK</sequence>
<reference evidence="2" key="1">
    <citation type="journal article" date="2020" name="G3 (Bethesda)">
        <title>High-Quality Assemblies for Three Invasive Social Wasps from the &lt;i&gt;Vespula&lt;/i&gt; Genus.</title>
        <authorList>
            <person name="Harrop T.W.R."/>
            <person name="Guhlin J."/>
            <person name="McLaughlin G.M."/>
            <person name="Permina E."/>
            <person name="Stockwell P."/>
            <person name="Gilligan J."/>
            <person name="Le Lec M.F."/>
            <person name="Gruber M.A.M."/>
            <person name="Quinn O."/>
            <person name="Lovegrove M."/>
            <person name="Duncan E.J."/>
            <person name="Remnant E.J."/>
            <person name="Van Eeckhoven J."/>
            <person name="Graham B."/>
            <person name="Knapp R.A."/>
            <person name="Langford K.W."/>
            <person name="Kronenberg Z."/>
            <person name="Press M.O."/>
            <person name="Eacker S.M."/>
            <person name="Wilson-Rankin E.E."/>
            <person name="Purcell J."/>
            <person name="Lester P.J."/>
            <person name="Dearden P.K."/>
        </authorList>
    </citation>
    <scope>NUCLEOTIDE SEQUENCE</scope>
    <source>
        <strain evidence="2">Volc-1</strain>
    </source>
</reference>
<feature type="region of interest" description="Disordered" evidence="1">
    <location>
        <begin position="1"/>
        <end position="31"/>
    </location>
</feature>
<protein>
    <submittedName>
        <fullName evidence="2">Uncharacterized protein</fullName>
    </submittedName>
</protein>
<accession>A0A834UA32</accession>
<evidence type="ECO:0000256" key="1">
    <source>
        <dbReference type="SAM" id="MobiDB-lite"/>
    </source>
</evidence>
<name>A0A834UA32_VESPE</name>